<comment type="caution">
    <text evidence="1">The sequence shown here is derived from an EMBL/GenBank/DDBJ whole genome shotgun (WGS) entry which is preliminary data.</text>
</comment>
<dbReference type="Proteomes" id="UP000298030">
    <property type="component" value="Unassembled WGS sequence"/>
</dbReference>
<evidence type="ECO:0008006" key="3">
    <source>
        <dbReference type="Google" id="ProtNLM"/>
    </source>
</evidence>
<dbReference type="EMBL" id="QPFP01000001">
    <property type="protein sequence ID" value="TEB40137.1"/>
    <property type="molecule type" value="Genomic_DNA"/>
</dbReference>
<evidence type="ECO:0000313" key="2">
    <source>
        <dbReference type="Proteomes" id="UP000298030"/>
    </source>
</evidence>
<dbReference type="OrthoDB" id="3157337at2759"/>
<protein>
    <recommendedName>
        <fullName evidence="3">BTB domain-containing protein</fullName>
    </recommendedName>
</protein>
<evidence type="ECO:0000313" key="1">
    <source>
        <dbReference type="EMBL" id="TEB40137.1"/>
    </source>
</evidence>
<dbReference type="InterPro" id="IPR011333">
    <property type="entry name" value="SKP1/BTB/POZ_sf"/>
</dbReference>
<reference evidence="1 2" key="1">
    <citation type="journal article" date="2019" name="Nat. Ecol. Evol.">
        <title>Megaphylogeny resolves global patterns of mushroom evolution.</title>
        <authorList>
            <person name="Varga T."/>
            <person name="Krizsan K."/>
            <person name="Foldi C."/>
            <person name="Dima B."/>
            <person name="Sanchez-Garcia M."/>
            <person name="Sanchez-Ramirez S."/>
            <person name="Szollosi G.J."/>
            <person name="Szarkandi J.G."/>
            <person name="Papp V."/>
            <person name="Albert L."/>
            <person name="Andreopoulos W."/>
            <person name="Angelini C."/>
            <person name="Antonin V."/>
            <person name="Barry K.W."/>
            <person name="Bougher N.L."/>
            <person name="Buchanan P."/>
            <person name="Buyck B."/>
            <person name="Bense V."/>
            <person name="Catcheside P."/>
            <person name="Chovatia M."/>
            <person name="Cooper J."/>
            <person name="Damon W."/>
            <person name="Desjardin D."/>
            <person name="Finy P."/>
            <person name="Geml J."/>
            <person name="Haridas S."/>
            <person name="Hughes K."/>
            <person name="Justo A."/>
            <person name="Karasinski D."/>
            <person name="Kautmanova I."/>
            <person name="Kiss B."/>
            <person name="Kocsube S."/>
            <person name="Kotiranta H."/>
            <person name="LaButti K.M."/>
            <person name="Lechner B.E."/>
            <person name="Liimatainen K."/>
            <person name="Lipzen A."/>
            <person name="Lukacs Z."/>
            <person name="Mihaltcheva S."/>
            <person name="Morgado L.N."/>
            <person name="Niskanen T."/>
            <person name="Noordeloos M.E."/>
            <person name="Ohm R.A."/>
            <person name="Ortiz-Santana B."/>
            <person name="Ovrebo C."/>
            <person name="Racz N."/>
            <person name="Riley R."/>
            <person name="Savchenko A."/>
            <person name="Shiryaev A."/>
            <person name="Soop K."/>
            <person name="Spirin V."/>
            <person name="Szebenyi C."/>
            <person name="Tomsovsky M."/>
            <person name="Tulloss R.E."/>
            <person name="Uehling J."/>
            <person name="Grigoriev I.V."/>
            <person name="Vagvolgyi C."/>
            <person name="Papp T."/>
            <person name="Martin F.M."/>
            <person name="Miettinen O."/>
            <person name="Hibbett D.S."/>
            <person name="Nagy L.G."/>
        </authorList>
    </citation>
    <scope>NUCLEOTIDE SEQUENCE [LARGE SCALE GENOMIC DNA]</scope>
    <source>
        <strain evidence="1 2">FP101781</strain>
    </source>
</reference>
<sequence length="404" mass="45039">MVPFFITNPLQKLRQLTRCWSRGSKSAAPEAPPAPQEEERLLPEPLNKPLIIEGPTISFRCDEEYYASDAEGGFCVFVVEDALFRVHKCYLLREPSVFADMLSLPQESRDAAAIPLSDTAAQFRDLLWAIHAPPSKLRIHNAHSRDDVPIERLLNIAELAIKYCISSYEDWAIAKIYQLADVRPSSLLRIASPELCARTLYVSILSGHKPLRKLVEKHLVASILWSADIETRDIFGVAVYHNVHTVCGAIHYRYLLDHLKQAGPDDGRDAGNDPRPNFSSIVNTSQRKSMELACSSLVASLDQLSCNAPTLRDRLCPKHDGCVAAWTQLWIDANRDAQCSAGAGLQARVDILGRLKAVALYLRTTPGERRMSVTCTLTALEAVVGLRDEIISNLIHHFYADESM</sequence>
<organism evidence="1 2">
    <name type="scientific">Coprinellus micaceus</name>
    <name type="common">Glistening ink-cap mushroom</name>
    <name type="synonym">Coprinus micaceus</name>
    <dbReference type="NCBI Taxonomy" id="71717"/>
    <lineage>
        <taxon>Eukaryota</taxon>
        <taxon>Fungi</taxon>
        <taxon>Dikarya</taxon>
        <taxon>Basidiomycota</taxon>
        <taxon>Agaricomycotina</taxon>
        <taxon>Agaricomycetes</taxon>
        <taxon>Agaricomycetidae</taxon>
        <taxon>Agaricales</taxon>
        <taxon>Agaricineae</taxon>
        <taxon>Psathyrellaceae</taxon>
        <taxon>Coprinellus</taxon>
    </lineage>
</organism>
<gene>
    <name evidence="1" type="ORF">FA13DRAFT_1784739</name>
</gene>
<proteinExistence type="predicted"/>
<dbReference type="AlphaFoldDB" id="A0A4Y7U121"/>
<keyword evidence="2" id="KW-1185">Reference proteome</keyword>
<accession>A0A4Y7U121</accession>
<dbReference type="Gene3D" id="3.30.710.10">
    <property type="entry name" value="Potassium Channel Kv1.1, Chain A"/>
    <property type="match status" value="1"/>
</dbReference>
<name>A0A4Y7U121_COPMI</name>